<evidence type="ECO:0000256" key="1">
    <source>
        <dbReference type="SAM" id="Phobius"/>
    </source>
</evidence>
<accession>A0ABX4LQL6</accession>
<feature type="transmembrane region" description="Helical" evidence="1">
    <location>
        <begin position="31"/>
        <end position="53"/>
    </location>
</feature>
<evidence type="ECO:0000313" key="2">
    <source>
        <dbReference type="EMBL" id="PHO10235.1"/>
    </source>
</evidence>
<dbReference type="RefSeq" id="WP_099334225.1">
    <property type="nucleotide sequence ID" value="NZ_CP042812.1"/>
</dbReference>
<evidence type="ECO:0000313" key="3">
    <source>
        <dbReference type="Proteomes" id="UP000221384"/>
    </source>
</evidence>
<gene>
    <name evidence="2" type="ORF">CPG37_05770</name>
</gene>
<organism evidence="2 3">
    <name type="scientific">Malaciobacter canalis</name>
    <dbReference type="NCBI Taxonomy" id="1912871"/>
    <lineage>
        <taxon>Bacteria</taxon>
        <taxon>Pseudomonadati</taxon>
        <taxon>Campylobacterota</taxon>
        <taxon>Epsilonproteobacteria</taxon>
        <taxon>Campylobacterales</taxon>
        <taxon>Arcobacteraceae</taxon>
        <taxon>Malaciobacter</taxon>
    </lineage>
</organism>
<keyword evidence="1" id="KW-0812">Transmembrane</keyword>
<feature type="transmembrane region" description="Helical" evidence="1">
    <location>
        <begin position="7"/>
        <end position="25"/>
    </location>
</feature>
<feature type="transmembrane region" description="Helical" evidence="1">
    <location>
        <begin position="125"/>
        <end position="149"/>
    </location>
</feature>
<keyword evidence="3" id="KW-1185">Reference proteome</keyword>
<name>A0ABX4LQL6_9BACT</name>
<protein>
    <submittedName>
        <fullName evidence="2">Uncharacterized protein</fullName>
    </submittedName>
</protein>
<keyword evidence="1" id="KW-1133">Transmembrane helix</keyword>
<proteinExistence type="predicted"/>
<dbReference type="Proteomes" id="UP000221384">
    <property type="component" value="Unassembled WGS sequence"/>
</dbReference>
<feature type="transmembrane region" description="Helical" evidence="1">
    <location>
        <begin position="155"/>
        <end position="179"/>
    </location>
</feature>
<sequence length="185" mass="21428">MMKMIKNFAKVFLLVDLCIIIYSLSFENFYWLLNSQVAFFASIIITVSSFLSYKRNIQNRLKNFDSKMETKIEDRDKVDEIDDPFDLYSQDIEPIKEEELTPEKIKEIIKEEKTKVKRNSFKNTLFSAGGFVSIYRLLGYGILIFGFFALNNNNLFLPIPFLIGLGIVPIAVLLTKLIIKSEVSQ</sequence>
<dbReference type="EMBL" id="NWVW01000005">
    <property type="protein sequence ID" value="PHO10235.1"/>
    <property type="molecule type" value="Genomic_DNA"/>
</dbReference>
<reference evidence="2 3" key="1">
    <citation type="submission" date="2017-09" db="EMBL/GenBank/DDBJ databases">
        <authorList>
            <person name="Perez-Cataluna A."/>
            <person name="Figueras M.J."/>
            <person name="Salas-Masso N."/>
        </authorList>
    </citation>
    <scope>NUCLEOTIDE SEQUENCE [LARGE SCALE GENOMIC DNA]</scope>
    <source>
        <strain evidence="2 3">F138-33</strain>
    </source>
</reference>
<keyword evidence="1" id="KW-0472">Membrane</keyword>
<comment type="caution">
    <text evidence="2">The sequence shown here is derived from an EMBL/GenBank/DDBJ whole genome shotgun (WGS) entry which is preliminary data.</text>
</comment>